<dbReference type="SMART" id="SM00671">
    <property type="entry name" value="SEL1"/>
    <property type="match status" value="8"/>
</dbReference>
<evidence type="ECO:0000256" key="3">
    <source>
        <dbReference type="ARBA" id="ARBA00012865"/>
    </source>
</evidence>
<protein>
    <recommendedName>
        <fullName evidence="3">beta-lactamase</fullName>
        <ecNumber evidence="3">3.5.2.6</ecNumber>
    </recommendedName>
</protein>
<proteinExistence type="inferred from homology"/>
<dbReference type="PANTHER" id="PTHR13891:SF1">
    <property type="entry name" value="CYTOCHROME C OXIDASE ASSEMBLY FACTOR 7"/>
    <property type="match status" value="1"/>
</dbReference>
<dbReference type="InterPro" id="IPR006597">
    <property type="entry name" value="Sel1-like"/>
</dbReference>
<keyword evidence="4" id="KW-0677">Repeat</keyword>
<dbReference type="GO" id="GO:0046677">
    <property type="term" value="P:response to antibiotic"/>
    <property type="evidence" value="ECO:0007669"/>
    <property type="project" value="UniProtKB-KW"/>
</dbReference>
<organism evidence="9">
    <name type="scientific">uncultured Sulfurovum sp</name>
    <dbReference type="NCBI Taxonomy" id="269237"/>
    <lineage>
        <taxon>Bacteria</taxon>
        <taxon>Pseudomonadati</taxon>
        <taxon>Campylobacterota</taxon>
        <taxon>Epsilonproteobacteria</taxon>
        <taxon>Campylobacterales</taxon>
        <taxon>Sulfurovaceae</taxon>
        <taxon>Sulfurovum</taxon>
        <taxon>environmental samples</taxon>
    </lineage>
</organism>
<evidence type="ECO:0000256" key="7">
    <source>
        <dbReference type="ARBA" id="ARBA00023157"/>
    </source>
</evidence>
<dbReference type="EMBL" id="CACVAP010000101">
    <property type="protein sequence ID" value="CAA6822140.1"/>
    <property type="molecule type" value="Genomic_DNA"/>
</dbReference>
<accession>A0A6S6TZ85</accession>
<keyword evidence="8" id="KW-0046">Antibiotic resistance</keyword>
<reference evidence="9" key="1">
    <citation type="submission" date="2020-01" db="EMBL/GenBank/DDBJ databases">
        <authorList>
            <person name="Meier V. D."/>
            <person name="Meier V D."/>
        </authorList>
    </citation>
    <scope>NUCLEOTIDE SEQUENCE</scope>
    <source>
        <strain evidence="9">HLG_WM_MAG_06</strain>
    </source>
</reference>
<name>A0A6S6TZ85_9BACT</name>
<dbReference type="EC" id="3.5.2.6" evidence="3"/>
<gene>
    <name evidence="9" type="ORF">HELGO_WM26363</name>
</gene>
<dbReference type="Gene3D" id="1.25.40.10">
    <property type="entry name" value="Tetratricopeptide repeat domain"/>
    <property type="match status" value="2"/>
</dbReference>
<keyword evidence="6" id="KW-0802">TPR repeat</keyword>
<dbReference type="GO" id="GO:0008800">
    <property type="term" value="F:beta-lactamase activity"/>
    <property type="evidence" value="ECO:0007669"/>
    <property type="project" value="UniProtKB-EC"/>
</dbReference>
<evidence type="ECO:0000256" key="4">
    <source>
        <dbReference type="ARBA" id="ARBA00022737"/>
    </source>
</evidence>
<sequence length="365" mass="42280">MIEAKGNKIMKSLIWLILITINLSGNDFKKHEITCDNNVSSGCRERAYLALEVNKDSDEAEEYFLKACELQDPKSCSFLGYMYRSKNVNKKDEKRYFKFFYKACQLGNPESCMFVGSLYSKTNPIQATRHYQKACELGNQRGCERLGRNYFSGYGIKKDRKQGINLFKKNCQLNHNGCLWYVGFIGIGEEYKDLNISEFKLLKYNCSLNNDLSCNDLGFLSLEVYQDYTKAENYFKKACQLQNQESCKMLGFIYKNKHTEKKDQKKSFYYFNKACELANPYACQYAGLMYWRGEGVQKDWGMSAQLYKRSCDLGNSVGCRFLGSSYYLGQGVTLDKVKAIQLYKQACNDGEHYGCMKYIYFSAQK</sequence>
<evidence type="ECO:0000256" key="5">
    <source>
        <dbReference type="ARBA" id="ARBA00022801"/>
    </source>
</evidence>
<comment type="catalytic activity">
    <reaction evidence="1">
        <text>a beta-lactam + H2O = a substituted beta-amino acid</text>
        <dbReference type="Rhea" id="RHEA:20401"/>
        <dbReference type="ChEBI" id="CHEBI:15377"/>
        <dbReference type="ChEBI" id="CHEBI:35627"/>
        <dbReference type="ChEBI" id="CHEBI:140347"/>
        <dbReference type="EC" id="3.5.2.6"/>
    </reaction>
</comment>
<keyword evidence="7" id="KW-1015">Disulfide bond</keyword>
<evidence type="ECO:0000256" key="6">
    <source>
        <dbReference type="ARBA" id="ARBA00022803"/>
    </source>
</evidence>
<dbReference type="AlphaFoldDB" id="A0A6S6TZ85"/>
<evidence type="ECO:0000256" key="2">
    <source>
        <dbReference type="ARBA" id="ARBA00008486"/>
    </source>
</evidence>
<dbReference type="InterPro" id="IPR040239">
    <property type="entry name" value="HcpB-like"/>
</dbReference>
<evidence type="ECO:0000256" key="8">
    <source>
        <dbReference type="ARBA" id="ARBA00023251"/>
    </source>
</evidence>
<dbReference type="PANTHER" id="PTHR13891">
    <property type="entry name" value="CYTOCHROME C OXIDASE ASSEMBLY FACTOR 7"/>
    <property type="match status" value="1"/>
</dbReference>
<dbReference type="SUPFAM" id="SSF81901">
    <property type="entry name" value="HCP-like"/>
    <property type="match status" value="2"/>
</dbReference>
<dbReference type="Pfam" id="PF08238">
    <property type="entry name" value="Sel1"/>
    <property type="match status" value="8"/>
</dbReference>
<dbReference type="InterPro" id="IPR011990">
    <property type="entry name" value="TPR-like_helical_dom_sf"/>
</dbReference>
<evidence type="ECO:0000313" key="9">
    <source>
        <dbReference type="EMBL" id="CAA6822140.1"/>
    </source>
</evidence>
<evidence type="ECO:0000256" key="1">
    <source>
        <dbReference type="ARBA" id="ARBA00001526"/>
    </source>
</evidence>
<keyword evidence="5" id="KW-0378">Hydrolase</keyword>
<comment type="similarity">
    <text evidence="2">Belongs to the hcp beta-lactamase family.</text>
</comment>